<evidence type="ECO:0008006" key="4">
    <source>
        <dbReference type="Google" id="ProtNLM"/>
    </source>
</evidence>
<keyword evidence="1" id="KW-0732">Signal</keyword>
<evidence type="ECO:0000256" key="1">
    <source>
        <dbReference type="SAM" id="SignalP"/>
    </source>
</evidence>
<protein>
    <recommendedName>
        <fullName evidence="4">Outer membrane protein beta-barrel domain-containing protein</fullName>
    </recommendedName>
</protein>
<proteinExistence type="predicted"/>
<dbReference type="EMBL" id="CP000155">
    <property type="protein sequence ID" value="ABC27587.1"/>
    <property type="molecule type" value="Genomic_DNA"/>
</dbReference>
<dbReference type="AlphaFoldDB" id="Q2SP37"/>
<dbReference type="eggNOG" id="COG3047">
    <property type="taxonomic scope" value="Bacteria"/>
</dbReference>
<dbReference type="SUPFAM" id="SSF56925">
    <property type="entry name" value="OMPA-like"/>
    <property type="match status" value="1"/>
</dbReference>
<organism evidence="2 3">
    <name type="scientific">Hahella chejuensis (strain KCTC 2396)</name>
    <dbReference type="NCBI Taxonomy" id="349521"/>
    <lineage>
        <taxon>Bacteria</taxon>
        <taxon>Pseudomonadati</taxon>
        <taxon>Pseudomonadota</taxon>
        <taxon>Gammaproteobacteria</taxon>
        <taxon>Oceanospirillales</taxon>
        <taxon>Hahellaceae</taxon>
        <taxon>Hahella</taxon>
    </lineage>
</organism>
<dbReference type="InterPro" id="IPR011250">
    <property type="entry name" value="OMP/PagP_B-barrel"/>
</dbReference>
<dbReference type="OrthoDB" id="7359057at2"/>
<evidence type="ECO:0000313" key="2">
    <source>
        <dbReference type="EMBL" id="ABC27587.1"/>
    </source>
</evidence>
<keyword evidence="3" id="KW-1185">Reference proteome</keyword>
<evidence type="ECO:0000313" key="3">
    <source>
        <dbReference type="Proteomes" id="UP000000238"/>
    </source>
</evidence>
<reference evidence="2 3" key="1">
    <citation type="journal article" date="2005" name="Nucleic Acids Res.">
        <title>Genomic blueprint of Hahella chejuensis, a marine microbe producing an algicidal agent.</title>
        <authorList>
            <person name="Jeong H."/>
            <person name="Yim J.H."/>
            <person name="Lee C."/>
            <person name="Choi S.-H."/>
            <person name="Park Y.K."/>
            <person name="Yoon S.H."/>
            <person name="Hur C.-G."/>
            <person name="Kang H.-Y."/>
            <person name="Kim D."/>
            <person name="Lee H.H."/>
            <person name="Park K.H."/>
            <person name="Park S.-H."/>
            <person name="Park H.-S."/>
            <person name="Lee H.K."/>
            <person name="Oh T.K."/>
            <person name="Kim J.F."/>
        </authorList>
    </citation>
    <scope>NUCLEOTIDE SEQUENCE [LARGE SCALE GENOMIC DNA]</scope>
    <source>
        <strain evidence="2 3">KCTC 2396</strain>
    </source>
</reference>
<feature type="signal peptide" evidence="1">
    <location>
        <begin position="1"/>
        <end position="19"/>
    </location>
</feature>
<dbReference type="STRING" id="349521.HCH_00688"/>
<sequence>MKHLIAAIGLIAIPPIAYSAPDVGTQEFSISGSGSSDKDFDSNIFSMDAAYGQYLSPDAEVGVRQSVSVSDHEGEESVWNGSTRVFYDHHFGRDTLKPYLGANLGYIYGESVDESFIAAPEAGLKYYVADSTFVVGQVEYQFLFEDADEADNRFSDGVFVYGVGMGYNF</sequence>
<dbReference type="KEGG" id="hch:HCH_00688"/>
<name>Q2SP37_HAHCH</name>
<dbReference type="HOGENOM" id="CLU_121410_0_0_6"/>
<gene>
    <name evidence="2" type="ordered locus">HCH_00688</name>
</gene>
<accession>Q2SP37</accession>
<dbReference type="Proteomes" id="UP000000238">
    <property type="component" value="Chromosome"/>
</dbReference>
<feature type="chain" id="PRO_5004215252" description="Outer membrane protein beta-barrel domain-containing protein" evidence="1">
    <location>
        <begin position="20"/>
        <end position="169"/>
    </location>
</feature>
<dbReference type="RefSeq" id="WP_011394664.1">
    <property type="nucleotide sequence ID" value="NC_007645.1"/>
</dbReference>
<dbReference type="Gene3D" id="2.40.160.20">
    <property type="match status" value="1"/>
</dbReference>